<organism evidence="1 2">
    <name type="scientific">Cephus cinctus</name>
    <name type="common">Wheat stem sawfly</name>
    <dbReference type="NCBI Taxonomy" id="211228"/>
    <lineage>
        <taxon>Eukaryota</taxon>
        <taxon>Metazoa</taxon>
        <taxon>Ecdysozoa</taxon>
        <taxon>Arthropoda</taxon>
        <taxon>Hexapoda</taxon>
        <taxon>Insecta</taxon>
        <taxon>Pterygota</taxon>
        <taxon>Neoptera</taxon>
        <taxon>Endopterygota</taxon>
        <taxon>Hymenoptera</taxon>
        <taxon>Cephoidea</taxon>
        <taxon>Cephidae</taxon>
        <taxon>Cephus</taxon>
    </lineage>
</organism>
<gene>
    <name evidence="2" type="primary">LOC107264654</name>
</gene>
<evidence type="ECO:0000313" key="1">
    <source>
        <dbReference type="Proteomes" id="UP000694920"/>
    </source>
</evidence>
<name>A0AAJ7FF24_CEPCN</name>
<dbReference type="RefSeq" id="XP_015588628.1">
    <property type="nucleotide sequence ID" value="XM_015733142.2"/>
</dbReference>
<accession>A0AAJ7FF24</accession>
<dbReference type="GeneID" id="107264654"/>
<keyword evidence="1" id="KW-1185">Reference proteome</keyword>
<proteinExistence type="predicted"/>
<reference evidence="2" key="1">
    <citation type="submission" date="2025-08" db="UniProtKB">
        <authorList>
            <consortium name="RefSeq"/>
        </authorList>
    </citation>
    <scope>IDENTIFICATION</scope>
</reference>
<dbReference type="AlphaFoldDB" id="A0AAJ7FF24"/>
<sequence>MPARCTAAGPASSLSTSRVPTVSPMYLSSYLSLSDVFIPSRLFALSCLCARTFLVYASIWGYIRNWTAAGSTRQGVRSDICPGSQTRGLNWNDLAQGEKEEQRMDYGTVEQSADQWEWRIRTYWTSYWTPRDSCGSRRKTGWHRRCRLTATKIPFVFGNRC</sequence>
<dbReference type="Proteomes" id="UP000694920">
    <property type="component" value="Unplaced"/>
</dbReference>
<protein>
    <submittedName>
        <fullName evidence="2">Uncharacterized protein LOC107264654</fullName>
    </submittedName>
</protein>
<evidence type="ECO:0000313" key="2">
    <source>
        <dbReference type="RefSeq" id="XP_015588628.1"/>
    </source>
</evidence>
<dbReference type="KEGG" id="ccin:107264654"/>